<organism evidence="1 2">
    <name type="scientific">Klebsiella pneumoniae</name>
    <dbReference type="NCBI Taxonomy" id="573"/>
    <lineage>
        <taxon>Bacteria</taxon>
        <taxon>Pseudomonadati</taxon>
        <taxon>Pseudomonadota</taxon>
        <taxon>Gammaproteobacteria</taxon>
        <taxon>Enterobacterales</taxon>
        <taxon>Enterobacteriaceae</taxon>
        <taxon>Klebsiella/Raoultella group</taxon>
        <taxon>Klebsiella</taxon>
        <taxon>Klebsiella pneumoniae complex</taxon>
    </lineage>
</organism>
<dbReference type="RefSeq" id="WP_064185952.1">
    <property type="nucleotide sequence ID" value="NZ_FLEO01000008.1"/>
</dbReference>
<name>A0A9Q5ZTD9_KLEPN</name>
<dbReference type="AlphaFoldDB" id="A0A9Q5ZTD9"/>
<dbReference type="Proteomes" id="UP000234439">
    <property type="component" value="Unassembled WGS sequence"/>
</dbReference>
<reference evidence="1 2" key="1">
    <citation type="journal article" date="2017" name="J. Infect. Dis.">
        <title>An Analysis of the Epidemic of Klebsiella pneumoniae Carbapenemase-Producing K. pneumoniae: Convergence of Two Evolutionary Mechanisms Creates the Perfect Storm.</title>
        <authorList>
            <person name="Rojas L.J."/>
            <person name="Weinstock G.M."/>
            <person name="De La Cadena E."/>
            <person name="Diaz L."/>
            <person name="Rios R."/>
            <person name="Hanson B.M."/>
            <person name="Brown J.S."/>
            <person name="Vats P."/>
            <person name="Phillips D.S."/>
            <person name="Nguyen H."/>
            <person name="Hujer K.M."/>
            <person name="Correa A."/>
            <person name="Adams M.D."/>
            <person name="Perez F."/>
            <person name="Sodergren E."/>
            <person name="Narechania A."/>
            <person name="Planet P.J."/>
            <person name="Villegas M.V."/>
            <person name="Bonomo R.A."/>
            <person name="Arias C.A."/>
        </authorList>
    </citation>
    <scope>NUCLEOTIDE SEQUENCE [LARGE SCALE GENOMIC DNA]</scope>
    <source>
        <strain evidence="1 2">COL-Kpn30</strain>
    </source>
</reference>
<proteinExistence type="predicted"/>
<accession>A0A9Q5ZTD9</accession>
<protein>
    <submittedName>
        <fullName evidence="1">Uncharacterized protein</fullName>
    </submittedName>
</protein>
<sequence length="148" mass="16317">MNKPKNKRLDLTTLTGEQIADLILNGKYTKAALWAYISRNGGAAAVHARFPQIAVCLHILKQERKKSKQARAVKAVLKPLSNQRAAGMELTEILRPILEGHRQLYLNKFNLALTHEQIIMLLVAGKGAEELEAYGYPLAGEFPTATAA</sequence>
<evidence type="ECO:0000313" key="1">
    <source>
        <dbReference type="EMBL" id="PLE23914.1"/>
    </source>
</evidence>
<comment type="caution">
    <text evidence="1">The sequence shown here is derived from an EMBL/GenBank/DDBJ whole genome shotgun (WGS) entry which is preliminary data.</text>
</comment>
<dbReference type="EMBL" id="NCMJ01000269">
    <property type="protein sequence ID" value="PLE23914.1"/>
    <property type="molecule type" value="Genomic_DNA"/>
</dbReference>
<evidence type="ECO:0000313" key="2">
    <source>
        <dbReference type="Proteomes" id="UP000234439"/>
    </source>
</evidence>
<gene>
    <name evidence="1" type="ORF">B6I68_30825</name>
</gene>